<proteinExistence type="predicted"/>
<dbReference type="EMBL" id="OZ021738">
    <property type="protein sequence ID" value="CAK9320697.1"/>
    <property type="molecule type" value="Genomic_DNA"/>
</dbReference>
<protein>
    <recommendedName>
        <fullName evidence="1">AAA-type ATPase N-terminal domain-containing protein</fullName>
    </recommendedName>
</protein>
<reference evidence="2 3" key="1">
    <citation type="submission" date="2024-03" db="EMBL/GenBank/DDBJ databases">
        <authorList>
            <person name="Gkanogiannis A."/>
            <person name="Becerra Lopez-Lavalle L."/>
        </authorList>
    </citation>
    <scope>NUCLEOTIDE SEQUENCE [LARGE SCALE GENOMIC DNA]</scope>
</reference>
<gene>
    <name evidence="2" type="ORF">CITCOLO1_LOCUS12752</name>
</gene>
<evidence type="ECO:0000313" key="3">
    <source>
        <dbReference type="Proteomes" id="UP001642487"/>
    </source>
</evidence>
<name>A0ABP0YL89_9ROSI</name>
<evidence type="ECO:0000259" key="1">
    <source>
        <dbReference type="Pfam" id="PF14363"/>
    </source>
</evidence>
<dbReference type="Proteomes" id="UP001642487">
    <property type="component" value="Chromosome 4"/>
</dbReference>
<sequence>MFGLNEMMPQSAPSLFAAYASFATTAMMIRSMTTNLLPPKHISLISSIFFYFFPPTSTLITTLVIDKNCDFSAEIYLRTKINPSMDRLKVSKTPRQNTVALSMEKGQTIIDHFQDSGDSSLHRKRVILESAKRSAIMSLFSIRNSWIES</sequence>
<organism evidence="2 3">
    <name type="scientific">Citrullus colocynthis</name>
    <name type="common">colocynth</name>
    <dbReference type="NCBI Taxonomy" id="252529"/>
    <lineage>
        <taxon>Eukaryota</taxon>
        <taxon>Viridiplantae</taxon>
        <taxon>Streptophyta</taxon>
        <taxon>Embryophyta</taxon>
        <taxon>Tracheophyta</taxon>
        <taxon>Spermatophyta</taxon>
        <taxon>Magnoliopsida</taxon>
        <taxon>eudicotyledons</taxon>
        <taxon>Gunneridae</taxon>
        <taxon>Pentapetalae</taxon>
        <taxon>rosids</taxon>
        <taxon>fabids</taxon>
        <taxon>Cucurbitales</taxon>
        <taxon>Cucurbitaceae</taxon>
        <taxon>Benincaseae</taxon>
        <taxon>Citrullus</taxon>
    </lineage>
</organism>
<feature type="domain" description="AAA-type ATPase N-terminal" evidence="1">
    <location>
        <begin position="67"/>
        <end position="115"/>
    </location>
</feature>
<evidence type="ECO:0000313" key="2">
    <source>
        <dbReference type="EMBL" id="CAK9320697.1"/>
    </source>
</evidence>
<keyword evidence="3" id="KW-1185">Reference proteome</keyword>
<accession>A0ABP0YL89</accession>
<dbReference type="InterPro" id="IPR025753">
    <property type="entry name" value="AAA_N_dom"/>
</dbReference>
<dbReference type="Pfam" id="PF14363">
    <property type="entry name" value="AAA_assoc"/>
    <property type="match status" value="1"/>
</dbReference>